<proteinExistence type="predicted"/>
<protein>
    <submittedName>
        <fullName evidence="1">Uncharacterized protein</fullName>
    </submittedName>
</protein>
<sequence>MTLFCYTQRDIEQTWEDISHLEPQFPKSRPSIFPLKTFTRPGALVSLSWGFQKKSFKLSVHFGSIPQFRYWMAINLTEGAIELICKGDVTTDNHLIPVLQVMDLKLVVSKQQQQQQQQRFRMVLSDGSLSQQGMLATQRNELVHSGQLQIGSVVRLTKFTCNVIQNRMIVIVMDLEVIMQNCEPIGKPVPAQRPSAPAQVSNDQLRAVTGNPQHYGGSSLAGGSVDKSNVTVTSPQHANRRMNHLSGTSYSSNSDPASYVTTNETPSYSKPEPGARFSGVGAPVDKPNVSGTSPQHANMRMNQLPGNSYSSNSDPARYVTTNETSSYSKSESGARFSGGSGSFNNQNMSFGDPRPELSRSYQSNYARQPALMQWWTNFTTKLKQLCVEDDNSIPQQQFHFCSISDIEAMENNSVVDVIGVVSFISPAASIMRKNGTETHKRTLHLKDMSGRSVELTLWGTFCNDDGQRLQEMCDSGIFPVLAVKSARVNDFNGKAVGTILSSQLFMEPDFPEAHKLREWFDKEGKNIQSVSISRETLSVVRSDIRKTISQIKDEGLGTKEKPDWITVNATVVYIKFDNFCYTACPIMIVDRPCNKKVTNNGDGRWHCDRCDQSIAECDYRYIIQFQIQDHTGLTWVNAFQECGEEILGISAKDLYYLKYVDQNEEKFSETLRNATFSKYIFKLKVKEETFGDEQRVKSTVVKVEKYNHSSDTRFLLDMMDKLKSGDLSSYTSKAESSVPNSGMSNRGAGSIGNRQPAPAVANYVGTNSNASRDFGLMANQMGQYGYQYSGSRLAVAGTPMRECCSSCGAAGHSSANCPSIMSGPGQSMAGGYSNRVSPGVGGGASGECYKCHKFGHWAKDCPGLNTAPPAYGSSGIGISPGRYGNAPRQQVGGF</sequence>
<comment type="caution">
    <text evidence="1">The sequence shown here is derived from an EMBL/GenBank/DDBJ whole genome shotgun (WGS) entry which is preliminary data.</text>
</comment>
<organism evidence="1 2">
    <name type="scientific">Pistacia integerrima</name>
    <dbReference type="NCBI Taxonomy" id="434235"/>
    <lineage>
        <taxon>Eukaryota</taxon>
        <taxon>Viridiplantae</taxon>
        <taxon>Streptophyta</taxon>
        <taxon>Embryophyta</taxon>
        <taxon>Tracheophyta</taxon>
        <taxon>Spermatophyta</taxon>
        <taxon>Magnoliopsida</taxon>
        <taxon>eudicotyledons</taxon>
        <taxon>Gunneridae</taxon>
        <taxon>Pentapetalae</taxon>
        <taxon>rosids</taxon>
        <taxon>malvids</taxon>
        <taxon>Sapindales</taxon>
        <taxon>Anacardiaceae</taxon>
        <taxon>Pistacia</taxon>
    </lineage>
</organism>
<evidence type="ECO:0000313" key="1">
    <source>
        <dbReference type="EMBL" id="KAJ0053570.1"/>
    </source>
</evidence>
<keyword evidence="2" id="KW-1185">Reference proteome</keyword>
<evidence type="ECO:0000313" key="2">
    <source>
        <dbReference type="Proteomes" id="UP001163603"/>
    </source>
</evidence>
<dbReference type="Proteomes" id="UP001163603">
    <property type="component" value="Chromosome 1"/>
</dbReference>
<dbReference type="EMBL" id="CM047736">
    <property type="protein sequence ID" value="KAJ0053570.1"/>
    <property type="molecule type" value="Genomic_DNA"/>
</dbReference>
<reference evidence="2" key="1">
    <citation type="journal article" date="2023" name="G3 (Bethesda)">
        <title>Genome assembly and association tests identify interacting loci associated with vigor, precocity, and sex in interspecific pistachio rootstocks.</title>
        <authorList>
            <person name="Palmer W."/>
            <person name="Jacygrad E."/>
            <person name="Sagayaradj S."/>
            <person name="Cavanaugh K."/>
            <person name="Han R."/>
            <person name="Bertier L."/>
            <person name="Beede B."/>
            <person name="Kafkas S."/>
            <person name="Golino D."/>
            <person name="Preece J."/>
            <person name="Michelmore R."/>
        </authorList>
    </citation>
    <scope>NUCLEOTIDE SEQUENCE [LARGE SCALE GENOMIC DNA]</scope>
</reference>
<gene>
    <name evidence="1" type="ORF">Pint_02594</name>
</gene>
<name>A0ACC0ZNI9_9ROSI</name>
<accession>A0ACC0ZNI9</accession>